<dbReference type="KEGG" id="tak:Tharo_1670"/>
<name>A0A2R4BMQ9_THAAR</name>
<dbReference type="InterPro" id="IPR020988">
    <property type="entry name" value="Pept_U32_collagenase"/>
</dbReference>
<dbReference type="InterPro" id="IPR051454">
    <property type="entry name" value="RNA/ubiquinone_mod_enzymes"/>
</dbReference>
<dbReference type="EC" id="3.4.24.3" evidence="2"/>
<sequence length="664" mass="72715">MNTARHVLAARHVLELLAPAKTADFGIEAINHGADAVYIGGPAFGARSAADNTVADIARLAAHAHRYHARVFVATNTILFDQELEAAQRLIWQLYDAGVDALIVQDMGLLELDLPPIQLHASTQTDIRDASKARFLQDVGFSQLVLARELSLAQVRKIAEATTCQLEYFVHGALCVAFSGQCYISHAHTGRSANRGECSQACRLPYDLKDQDGHTLASGQHLLSMKDNNQSANLRALAAAGVSSFKIEGRYKDLAYVKNITAHYRTLLDHLLEHPEADGPAWRRASSGRTTFLFTPQADKTFNRGYTDYFTNERQHGIEAFESPKFVGEPIGRVAKVDAKGRKFFDVERSTPLHNGDGLAWYGPKGELAGLRVNRVEAGTGGVDRVFVSEPLPAGLMPGSALFRNHDHEFERALEKKSAERRIRVDARFAATATGFALSLTDEDGIGATANLDTAWEPARNAGRALAGIREQLGKLGGTMFTAGDIVLTLPPASGAAASGTEPAAPFLPAAQLNALRREAVERLEAARLAAHRRPPRAAAVEPPVPYPQDDLSYLANVANAHARAFYARHGVKRIDAAFEANEERGEVPLMITRHCLRYSLNQCPKEVKGIRPEPMQLVHGDQTLTLRFDCKRCEMHVIGALKPQVAKMHETMERKLEFFPKRG</sequence>
<evidence type="ECO:0000313" key="2">
    <source>
        <dbReference type="EMBL" id="AVR88580.1"/>
    </source>
</evidence>
<dbReference type="Pfam" id="PF01136">
    <property type="entry name" value="Peptidase_U32"/>
    <property type="match status" value="1"/>
</dbReference>
<dbReference type="Pfam" id="PF12392">
    <property type="entry name" value="DUF3656"/>
    <property type="match status" value="1"/>
</dbReference>
<keyword evidence="2" id="KW-0645">Protease</keyword>
<dbReference type="OrthoDB" id="9807498at2"/>
<feature type="domain" description="Peptidase U32 collagenase" evidence="1">
    <location>
        <begin position="402"/>
        <end position="529"/>
    </location>
</feature>
<dbReference type="Proteomes" id="UP000241885">
    <property type="component" value="Chromosome"/>
</dbReference>
<reference evidence="2 3" key="1">
    <citation type="submission" date="2018-03" db="EMBL/GenBank/DDBJ databases">
        <title>Complete genome sequence of Thauera aromatica, a model organism for studying aromatic compound degradation under denitrifying conditions.</title>
        <authorList>
            <person name="Lo H.-Y."/>
            <person name="Goris T."/>
            <person name="Boll M."/>
            <person name="Mueller J.A."/>
        </authorList>
    </citation>
    <scope>NUCLEOTIDE SEQUENCE [LARGE SCALE GENOMIC DNA]</scope>
    <source>
        <strain evidence="2 3">K172</strain>
    </source>
</reference>
<keyword evidence="2" id="KW-0378">Hydrolase</keyword>
<dbReference type="PANTHER" id="PTHR30217">
    <property type="entry name" value="PEPTIDASE U32 FAMILY"/>
    <property type="match status" value="1"/>
</dbReference>
<dbReference type="RefSeq" id="WP_107222360.1">
    <property type="nucleotide sequence ID" value="NZ_CP028339.1"/>
</dbReference>
<evidence type="ECO:0000313" key="3">
    <source>
        <dbReference type="Proteomes" id="UP000241885"/>
    </source>
</evidence>
<accession>A0A2R4BMQ9</accession>
<dbReference type="EMBL" id="CP028339">
    <property type="protein sequence ID" value="AVR88580.1"/>
    <property type="molecule type" value="Genomic_DNA"/>
</dbReference>
<protein>
    <submittedName>
        <fullName evidence="2">Protease, YdcP-like</fullName>
        <ecNumber evidence="2">3.4.24.3</ecNumber>
    </submittedName>
</protein>
<dbReference type="GO" id="GO:0006508">
    <property type="term" value="P:proteolysis"/>
    <property type="evidence" value="ECO:0007669"/>
    <property type="project" value="UniProtKB-KW"/>
</dbReference>
<dbReference type="InterPro" id="IPR001539">
    <property type="entry name" value="Peptidase_U32"/>
</dbReference>
<proteinExistence type="predicted"/>
<dbReference type="GO" id="GO:0004222">
    <property type="term" value="F:metalloendopeptidase activity"/>
    <property type="evidence" value="ECO:0007669"/>
    <property type="project" value="UniProtKB-EC"/>
</dbReference>
<gene>
    <name evidence="2" type="ORF">Tharo_1670</name>
</gene>
<organism evidence="2 3">
    <name type="scientific">Thauera aromatica K172</name>
    <dbReference type="NCBI Taxonomy" id="44139"/>
    <lineage>
        <taxon>Bacteria</taxon>
        <taxon>Pseudomonadati</taxon>
        <taxon>Pseudomonadota</taxon>
        <taxon>Betaproteobacteria</taxon>
        <taxon>Rhodocyclales</taxon>
        <taxon>Zoogloeaceae</taxon>
        <taxon>Thauera</taxon>
    </lineage>
</organism>
<dbReference type="AlphaFoldDB" id="A0A2R4BMQ9"/>
<dbReference type="PROSITE" id="PS01276">
    <property type="entry name" value="PEPTIDASE_U32"/>
    <property type="match status" value="1"/>
</dbReference>
<evidence type="ECO:0000259" key="1">
    <source>
        <dbReference type="Pfam" id="PF12392"/>
    </source>
</evidence>
<dbReference type="PANTHER" id="PTHR30217:SF10">
    <property type="entry name" value="23S RRNA 5-HYDROXYCYTIDINE C2501 SYNTHASE"/>
    <property type="match status" value="1"/>
</dbReference>
<keyword evidence="3" id="KW-1185">Reference proteome</keyword>